<reference evidence="1 2" key="1">
    <citation type="journal article" date="2018" name="Sci. Rep.">
        <title>Comparative analysis of the Pocillopora damicornis genome highlights role of immune system in coral evolution.</title>
        <authorList>
            <person name="Cunning R."/>
            <person name="Bay R.A."/>
            <person name="Gillette P."/>
            <person name="Baker A.C."/>
            <person name="Traylor-Knowles N."/>
        </authorList>
    </citation>
    <scope>NUCLEOTIDE SEQUENCE [LARGE SCALE GENOMIC DNA]</scope>
    <source>
        <strain evidence="1">RSMAS</strain>
        <tissue evidence="1">Whole animal</tissue>
    </source>
</reference>
<dbReference type="Proteomes" id="UP000275408">
    <property type="component" value="Unassembled WGS sequence"/>
</dbReference>
<dbReference type="EMBL" id="RCHS01004038">
    <property type="protein sequence ID" value="RMX38187.1"/>
    <property type="molecule type" value="Genomic_DNA"/>
</dbReference>
<sequence>MALESFLLRTLRPDFGSRLVFINVFSYNVTVAVEGADRDPSEAPNGQSNGKIKLQKAVWKETKAS</sequence>
<organism evidence="1 2">
    <name type="scientific">Pocillopora damicornis</name>
    <name type="common">Cauliflower coral</name>
    <name type="synonym">Millepora damicornis</name>
    <dbReference type="NCBI Taxonomy" id="46731"/>
    <lineage>
        <taxon>Eukaryota</taxon>
        <taxon>Metazoa</taxon>
        <taxon>Cnidaria</taxon>
        <taxon>Anthozoa</taxon>
        <taxon>Hexacorallia</taxon>
        <taxon>Scleractinia</taxon>
        <taxon>Astrocoeniina</taxon>
        <taxon>Pocilloporidae</taxon>
        <taxon>Pocillopora</taxon>
    </lineage>
</organism>
<evidence type="ECO:0000313" key="1">
    <source>
        <dbReference type="EMBL" id="RMX38187.1"/>
    </source>
</evidence>
<dbReference type="AlphaFoldDB" id="A0A3M6T9X1"/>
<name>A0A3M6T9X1_POCDA</name>
<proteinExistence type="predicted"/>
<evidence type="ECO:0000313" key="2">
    <source>
        <dbReference type="Proteomes" id="UP000275408"/>
    </source>
</evidence>
<gene>
    <name evidence="1" type="ORF">pdam_00003332</name>
</gene>
<keyword evidence="2" id="KW-1185">Reference proteome</keyword>
<comment type="caution">
    <text evidence="1">The sequence shown here is derived from an EMBL/GenBank/DDBJ whole genome shotgun (WGS) entry which is preliminary data.</text>
</comment>
<accession>A0A3M6T9X1</accession>
<protein>
    <submittedName>
        <fullName evidence="1">Uncharacterized protein</fullName>
    </submittedName>
</protein>